<reference evidence="1" key="1">
    <citation type="submission" date="2014-11" db="EMBL/GenBank/DDBJ databases">
        <authorList>
            <person name="Amaro Gonzalez C."/>
        </authorList>
    </citation>
    <scope>NUCLEOTIDE SEQUENCE</scope>
</reference>
<reference evidence="1" key="2">
    <citation type="journal article" date="2015" name="Fish Shellfish Immunol.">
        <title>Early steps in the European eel (Anguilla anguilla)-Vibrio vulnificus interaction in the gills: Role of the RtxA13 toxin.</title>
        <authorList>
            <person name="Callol A."/>
            <person name="Pajuelo D."/>
            <person name="Ebbesson L."/>
            <person name="Teles M."/>
            <person name="MacKenzie S."/>
            <person name="Amaro C."/>
        </authorList>
    </citation>
    <scope>NUCLEOTIDE SEQUENCE</scope>
</reference>
<organism evidence="1">
    <name type="scientific">Anguilla anguilla</name>
    <name type="common">European freshwater eel</name>
    <name type="synonym">Muraena anguilla</name>
    <dbReference type="NCBI Taxonomy" id="7936"/>
    <lineage>
        <taxon>Eukaryota</taxon>
        <taxon>Metazoa</taxon>
        <taxon>Chordata</taxon>
        <taxon>Craniata</taxon>
        <taxon>Vertebrata</taxon>
        <taxon>Euteleostomi</taxon>
        <taxon>Actinopterygii</taxon>
        <taxon>Neopterygii</taxon>
        <taxon>Teleostei</taxon>
        <taxon>Anguilliformes</taxon>
        <taxon>Anguillidae</taxon>
        <taxon>Anguilla</taxon>
    </lineage>
</organism>
<sequence>MIHCYRLCYCKSLTYTLVSEIEVGELTFF</sequence>
<protein>
    <submittedName>
        <fullName evidence="1">Uncharacterized protein</fullName>
    </submittedName>
</protein>
<accession>A0A0E9VPJ3</accession>
<evidence type="ECO:0000313" key="1">
    <source>
        <dbReference type="EMBL" id="JAH80059.1"/>
    </source>
</evidence>
<proteinExistence type="predicted"/>
<dbReference type="AlphaFoldDB" id="A0A0E9VPJ3"/>
<dbReference type="EMBL" id="GBXM01028518">
    <property type="protein sequence ID" value="JAH80059.1"/>
    <property type="molecule type" value="Transcribed_RNA"/>
</dbReference>
<name>A0A0E9VPJ3_ANGAN</name>